<dbReference type="EMBL" id="CM042059">
    <property type="protein sequence ID" value="KAI3680557.1"/>
    <property type="molecule type" value="Genomic_DNA"/>
</dbReference>
<organism evidence="1 2">
    <name type="scientific">Arctium lappa</name>
    <name type="common">Greater burdock</name>
    <name type="synonym">Lappa major</name>
    <dbReference type="NCBI Taxonomy" id="4217"/>
    <lineage>
        <taxon>Eukaryota</taxon>
        <taxon>Viridiplantae</taxon>
        <taxon>Streptophyta</taxon>
        <taxon>Embryophyta</taxon>
        <taxon>Tracheophyta</taxon>
        <taxon>Spermatophyta</taxon>
        <taxon>Magnoliopsida</taxon>
        <taxon>eudicotyledons</taxon>
        <taxon>Gunneridae</taxon>
        <taxon>Pentapetalae</taxon>
        <taxon>asterids</taxon>
        <taxon>campanulids</taxon>
        <taxon>Asterales</taxon>
        <taxon>Asteraceae</taxon>
        <taxon>Carduoideae</taxon>
        <taxon>Cardueae</taxon>
        <taxon>Arctiinae</taxon>
        <taxon>Arctium</taxon>
    </lineage>
</organism>
<evidence type="ECO:0000313" key="1">
    <source>
        <dbReference type="EMBL" id="KAI3680557.1"/>
    </source>
</evidence>
<reference evidence="2" key="1">
    <citation type="journal article" date="2022" name="Mol. Ecol. Resour.">
        <title>The genomes of chicory, endive, great burdock and yacon provide insights into Asteraceae palaeo-polyploidization history and plant inulin production.</title>
        <authorList>
            <person name="Fan W."/>
            <person name="Wang S."/>
            <person name="Wang H."/>
            <person name="Wang A."/>
            <person name="Jiang F."/>
            <person name="Liu H."/>
            <person name="Zhao H."/>
            <person name="Xu D."/>
            <person name="Zhang Y."/>
        </authorList>
    </citation>
    <scope>NUCLEOTIDE SEQUENCE [LARGE SCALE GENOMIC DNA]</scope>
    <source>
        <strain evidence="2">cv. Niubang</strain>
    </source>
</reference>
<name>A0ACB8Y7L9_ARCLA</name>
<gene>
    <name evidence="1" type="ORF">L6452_35330</name>
</gene>
<proteinExistence type="predicted"/>
<accession>A0ACB8Y7L9</accession>
<comment type="caution">
    <text evidence="1">The sequence shown here is derived from an EMBL/GenBank/DDBJ whole genome shotgun (WGS) entry which is preliminary data.</text>
</comment>
<sequence>MWVLTTEEGGGWEENRRPAAAEKSMGEGTKYKFHTFKDVPIHPSFLCNSNFPSQNRFLPLLHTRCFKP</sequence>
<protein>
    <submittedName>
        <fullName evidence="1">Uncharacterized protein</fullName>
    </submittedName>
</protein>
<reference evidence="1 2" key="2">
    <citation type="journal article" date="2022" name="Mol. Ecol. Resour.">
        <title>The genomes of chicory, endive, great burdock and yacon provide insights into Asteraceae paleo-polyploidization history and plant inulin production.</title>
        <authorList>
            <person name="Fan W."/>
            <person name="Wang S."/>
            <person name="Wang H."/>
            <person name="Wang A."/>
            <person name="Jiang F."/>
            <person name="Liu H."/>
            <person name="Zhao H."/>
            <person name="Xu D."/>
            <person name="Zhang Y."/>
        </authorList>
    </citation>
    <scope>NUCLEOTIDE SEQUENCE [LARGE SCALE GENOMIC DNA]</scope>
    <source>
        <strain evidence="2">cv. Niubang</strain>
    </source>
</reference>
<evidence type="ECO:0000313" key="2">
    <source>
        <dbReference type="Proteomes" id="UP001055879"/>
    </source>
</evidence>
<keyword evidence="2" id="KW-1185">Reference proteome</keyword>
<dbReference type="Proteomes" id="UP001055879">
    <property type="component" value="Linkage Group LG13"/>
</dbReference>